<evidence type="ECO:0000259" key="2">
    <source>
        <dbReference type="Pfam" id="PF12706"/>
    </source>
</evidence>
<name>A0A4R1S2W7_HYDET</name>
<dbReference type="Pfam" id="PF12706">
    <property type="entry name" value="Lactamase_B_2"/>
    <property type="match status" value="1"/>
</dbReference>
<dbReference type="Proteomes" id="UP000295008">
    <property type="component" value="Unassembled WGS sequence"/>
</dbReference>
<dbReference type="PANTHER" id="PTHR43546">
    <property type="entry name" value="UPF0173 METAL-DEPENDENT HYDROLASE MJ1163-RELATED"/>
    <property type="match status" value="1"/>
</dbReference>
<feature type="domain" description="Metallo-beta-lactamase" evidence="2">
    <location>
        <begin position="19"/>
        <end position="211"/>
    </location>
</feature>
<dbReference type="OrthoDB" id="9805728at2"/>
<dbReference type="InterPro" id="IPR050114">
    <property type="entry name" value="UPF0173_UPF0282_UlaG_hydrolase"/>
</dbReference>
<dbReference type="InterPro" id="IPR036866">
    <property type="entry name" value="RibonucZ/Hydroxyglut_hydro"/>
</dbReference>
<dbReference type="EMBL" id="SLUN01000005">
    <property type="protein sequence ID" value="TCL73254.1"/>
    <property type="molecule type" value="Genomic_DNA"/>
</dbReference>
<dbReference type="InterPro" id="IPR001279">
    <property type="entry name" value="Metallo-B-lactamas"/>
</dbReference>
<evidence type="ECO:0000313" key="3">
    <source>
        <dbReference type="EMBL" id="TCL73254.1"/>
    </source>
</evidence>
<reference evidence="3 4" key="1">
    <citation type="submission" date="2019-03" db="EMBL/GenBank/DDBJ databases">
        <title>Genomic Encyclopedia of Type Strains, Phase IV (KMG-IV): sequencing the most valuable type-strain genomes for metagenomic binning, comparative biology and taxonomic classification.</title>
        <authorList>
            <person name="Goeker M."/>
        </authorList>
    </citation>
    <scope>NUCLEOTIDE SEQUENCE [LARGE SCALE GENOMIC DNA]</scope>
    <source>
        <strain evidence="3 4">LX-B</strain>
    </source>
</reference>
<organism evidence="3 4">
    <name type="scientific">Hydrogenispora ethanolica</name>
    <dbReference type="NCBI Taxonomy" id="1082276"/>
    <lineage>
        <taxon>Bacteria</taxon>
        <taxon>Bacillati</taxon>
        <taxon>Bacillota</taxon>
        <taxon>Hydrogenispora</taxon>
    </lineage>
</organism>
<evidence type="ECO:0000313" key="4">
    <source>
        <dbReference type="Proteomes" id="UP000295008"/>
    </source>
</evidence>
<dbReference type="RefSeq" id="WP_132013409.1">
    <property type="nucleotide sequence ID" value="NZ_SLUN01000005.1"/>
</dbReference>
<keyword evidence="1" id="KW-0378">Hydrolase</keyword>
<dbReference type="AlphaFoldDB" id="A0A4R1S2W7"/>
<comment type="caution">
    <text evidence="3">The sequence shown here is derived from an EMBL/GenBank/DDBJ whole genome shotgun (WGS) entry which is preliminary data.</text>
</comment>
<protein>
    <submittedName>
        <fullName evidence="3">L-ascorbate metabolism protein UlaG (Beta-lactamase superfamily)</fullName>
    </submittedName>
</protein>
<evidence type="ECO:0000256" key="1">
    <source>
        <dbReference type="ARBA" id="ARBA00022801"/>
    </source>
</evidence>
<proteinExistence type="predicted"/>
<accession>A0A4R1S2W7</accession>
<dbReference type="SUPFAM" id="SSF56281">
    <property type="entry name" value="Metallo-hydrolase/oxidoreductase"/>
    <property type="match status" value="1"/>
</dbReference>
<dbReference type="Gene3D" id="3.60.15.10">
    <property type="entry name" value="Ribonuclease Z/Hydroxyacylglutathione hydrolase-like"/>
    <property type="match status" value="1"/>
</dbReference>
<dbReference type="GO" id="GO:0016787">
    <property type="term" value="F:hydrolase activity"/>
    <property type="evidence" value="ECO:0007669"/>
    <property type="project" value="UniProtKB-KW"/>
</dbReference>
<dbReference type="PANTHER" id="PTHR43546:SF9">
    <property type="entry name" value="L-ASCORBATE-6-PHOSPHATE LACTONASE ULAG-RELATED"/>
    <property type="match status" value="1"/>
</dbReference>
<keyword evidence="4" id="KW-1185">Reference proteome</keyword>
<sequence length="259" mass="28627">MELQLIRNATIRMSYHGQNLLVDPYFAEPFSLPSYTGRSRNPLTELPLAPAEILAGVDLVMVSHRHSDHFDAAAQAVLARDMPLLCQPEDEAALRELGFTAAYPVGPSWEGRGIRIARVPGRHGSGAVLAEMGPASGFFFEAEQEPSVYWAGDTILCEEVGDILLRRRPQVVIVHACGAEWGPAEKIVMDEFQTVAVCKMLPESIVVATHMEALDHATVSRQMLREYARKNQVPDEQLRIPADGELLRLDLGILPVRKP</sequence>
<gene>
    <name evidence="3" type="ORF">EDC14_1005116</name>
</gene>